<dbReference type="Proteomes" id="UP000184330">
    <property type="component" value="Unassembled WGS sequence"/>
</dbReference>
<accession>A0A1L7XMB9</accession>
<dbReference type="EMBL" id="FJOG01000035">
    <property type="protein sequence ID" value="CZR66173.1"/>
    <property type="molecule type" value="Genomic_DNA"/>
</dbReference>
<feature type="region of interest" description="Disordered" evidence="1">
    <location>
        <begin position="1"/>
        <end position="35"/>
    </location>
</feature>
<dbReference type="Pfam" id="PF26013">
    <property type="entry name" value="DUF8004"/>
    <property type="match status" value="1"/>
</dbReference>
<feature type="compositionally biased region" description="Polar residues" evidence="1">
    <location>
        <begin position="622"/>
        <end position="633"/>
    </location>
</feature>
<organism evidence="3 4">
    <name type="scientific">Phialocephala subalpina</name>
    <dbReference type="NCBI Taxonomy" id="576137"/>
    <lineage>
        <taxon>Eukaryota</taxon>
        <taxon>Fungi</taxon>
        <taxon>Dikarya</taxon>
        <taxon>Ascomycota</taxon>
        <taxon>Pezizomycotina</taxon>
        <taxon>Leotiomycetes</taxon>
        <taxon>Helotiales</taxon>
        <taxon>Mollisiaceae</taxon>
        <taxon>Phialocephala</taxon>
        <taxon>Phialocephala fortinii species complex</taxon>
    </lineage>
</organism>
<feature type="region of interest" description="Disordered" evidence="1">
    <location>
        <begin position="673"/>
        <end position="729"/>
    </location>
</feature>
<sequence>MNISRNMALSMAGAPPKTPTRTSSLSSHSISRPASASSHFSLYKGLSDRPFGWKNRRSSKLPTLGSTASDMSVRRWDGAARSSKEWDGLRRDPELWYPDGNCLVHLYGRGQSRRGPAFKLPMEALIQANCYPLIKRFLFEDLDESAISDISSQDGSNFTQDSKKTYELYIPAPADVERGEAFLYHTATRNLFAWIFGKPLVGNHLGGALVGLLNSMVEFRSLGEDNIEAIMDYMDEEGYADMRNSPDHALAILFFAEHFHFKDLWIDAFAHCSGMNERLPNSPGFEFMSRTARAFVTRSRFEMDMRLDACGRRLSSFLSEDLSDAHLGLSSGARAHLDKFRSFLQSYYIAKLGYYPPAPTEAGSAAFPKPIYSQMCTEFQKLYDFLVDPSCTTEDCNLPISRQGGICVLQNVQAFDQRHKYLPLLHPLPLLPEVEDSASAKLSLNRRFSFAPKADKMKPDPRLVTFSSLSKATNRTNQSLLECSLVRAYRGFEKDCVFSPSKADKHDKLSFTDARKVRWILVYSILQTLLSVTRVPEQVRDTQNVPYSLSVLVAGCPPWKGERPYETLIRTQTDQTREDFQAAQDKPMAQTAPVTPMEIKPDIDYFAQHHKADHARKGNDGSVPTNSTTASKKNSVRRALSTLGNMPELRHPRPQRASYHEILVHGYGNGTNKVSITAEPVPTGDELSPASPRKSSESGSSLDLSSRWSHTDAESPTTSLSSNSRRGSDASIKEFLDRPLTAPSHIRMFSTSSSVYSTSVSDDMQELQPGPLVMKSPVPVQDDVMRVTKEVTVSWEGERNGPANEELLEYLNTA</sequence>
<dbReference type="AlphaFoldDB" id="A0A1L7XMB9"/>
<evidence type="ECO:0000313" key="4">
    <source>
        <dbReference type="Proteomes" id="UP000184330"/>
    </source>
</evidence>
<dbReference type="InterPro" id="IPR058317">
    <property type="entry name" value="DUF8004"/>
</dbReference>
<gene>
    <name evidence="3" type="ORF">PAC_16074</name>
</gene>
<proteinExistence type="predicted"/>
<feature type="compositionally biased region" description="Low complexity" evidence="1">
    <location>
        <begin position="19"/>
        <end position="35"/>
    </location>
</feature>
<name>A0A1L7XMB9_9HELO</name>
<feature type="region of interest" description="Disordered" evidence="1">
    <location>
        <begin position="613"/>
        <end position="636"/>
    </location>
</feature>
<dbReference type="STRING" id="576137.A0A1L7XMB9"/>
<feature type="compositionally biased region" description="Polar residues" evidence="1">
    <location>
        <begin position="714"/>
        <end position="725"/>
    </location>
</feature>
<keyword evidence="4" id="KW-1185">Reference proteome</keyword>
<dbReference type="OrthoDB" id="4114825at2759"/>
<reference evidence="3 4" key="1">
    <citation type="submission" date="2016-03" db="EMBL/GenBank/DDBJ databases">
        <authorList>
            <person name="Ploux O."/>
        </authorList>
    </citation>
    <scope>NUCLEOTIDE SEQUENCE [LARGE SCALE GENOMIC DNA]</scope>
    <source>
        <strain evidence="3 4">UAMH 11012</strain>
    </source>
</reference>
<evidence type="ECO:0000313" key="3">
    <source>
        <dbReference type="EMBL" id="CZR66173.1"/>
    </source>
</evidence>
<feature type="compositionally biased region" description="Low complexity" evidence="1">
    <location>
        <begin position="697"/>
        <end position="708"/>
    </location>
</feature>
<evidence type="ECO:0000256" key="1">
    <source>
        <dbReference type="SAM" id="MobiDB-lite"/>
    </source>
</evidence>
<dbReference type="PANTHER" id="PTHR39601:SF1">
    <property type="entry name" value="CHORIOGENIN HMINOR"/>
    <property type="match status" value="1"/>
</dbReference>
<protein>
    <recommendedName>
        <fullName evidence="2">DUF8004 domain-containing protein</fullName>
    </recommendedName>
</protein>
<dbReference type="PANTHER" id="PTHR39601">
    <property type="entry name" value="CHORIOGENIN HMINOR"/>
    <property type="match status" value="1"/>
</dbReference>
<evidence type="ECO:0000259" key="2">
    <source>
        <dbReference type="Pfam" id="PF26013"/>
    </source>
</evidence>
<feature type="domain" description="DUF8004" evidence="2">
    <location>
        <begin position="229"/>
        <end position="318"/>
    </location>
</feature>